<evidence type="ECO:0000313" key="4">
    <source>
        <dbReference type="WBParaSite" id="TCNE_0000742001-mRNA-1"/>
    </source>
</evidence>
<keyword evidence="3" id="KW-1185">Reference proteome</keyword>
<feature type="transmembrane region" description="Helical" evidence="1">
    <location>
        <begin position="271"/>
        <end position="298"/>
    </location>
</feature>
<evidence type="ECO:0000313" key="3">
    <source>
        <dbReference type="Proteomes" id="UP000050794"/>
    </source>
</evidence>
<keyword evidence="1" id="KW-0472">Membrane</keyword>
<dbReference type="AlphaFoldDB" id="A0A183UG00"/>
<feature type="transmembrane region" description="Helical" evidence="1">
    <location>
        <begin position="109"/>
        <end position="132"/>
    </location>
</feature>
<name>A0A183UG00_TOXCA</name>
<feature type="transmembrane region" description="Helical" evidence="1">
    <location>
        <begin position="64"/>
        <end position="89"/>
    </location>
</feature>
<reference evidence="4" key="1">
    <citation type="submission" date="2016-06" db="UniProtKB">
        <authorList>
            <consortium name="WormBaseParasite"/>
        </authorList>
    </citation>
    <scope>IDENTIFICATION</scope>
</reference>
<dbReference type="EMBL" id="UYWY01019677">
    <property type="protein sequence ID" value="VDM38741.1"/>
    <property type="molecule type" value="Genomic_DNA"/>
</dbReference>
<gene>
    <name evidence="2" type="ORF">TCNE_LOCUS7420</name>
</gene>
<reference evidence="2 3" key="2">
    <citation type="submission" date="2018-11" db="EMBL/GenBank/DDBJ databases">
        <authorList>
            <consortium name="Pathogen Informatics"/>
        </authorList>
    </citation>
    <scope>NUCLEOTIDE SEQUENCE [LARGE SCALE GENOMIC DNA]</scope>
</reference>
<sequence length="424" mass="47476">MDAITRTINVLEPAYDSPTKFAKLLIVNASLNSTNRIWQRYEETGSLFDPSLIFTHFTTQVPAFVGFCIIGAICIAIAVSSITIAIARFGCGRCGAKRYQPHPTSRCRFALLFFLFAFCWIVMLTSLLVFAFGSIDLCTYRTENAHGVNHSLHSPMMNETRNLFKREAPFARNLASMEDITVQSAESDRQEHVIGLLSDSAGIHDRIRNVNNESVDGELTDLNAETTTQLIAADDSTNQTATIMYNSENAVSDTGSDMRNIMYTNLHTEGVYAFTFAMLVVVATPMILLLIISIFTVLTGDLQNFLSPFFTLIQLKAFEQKLDNFGGTIDEAEVLAILSDLRSPERTTFNERECDLHSRSAHALWISEFLLGFFGFICAVTLLCMSKFFLRMKTEYYWNSSDNYSTLSDVRPDCTKIVTVSSAF</sequence>
<accession>A0A183UG00</accession>
<evidence type="ECO:0000256" key="1">
    <source>
        <dbReference type="SAM" id="Phobius"/>
    </source>
</evidence>
<organism evidence="3 4">
    <name type="scientific">Toxocara canis</name>
    <name type="common">Canine roundworm</name>
    <dbReference type="NCBI Taxonomy" id="6265"/>
    <lineage>
        <taxon>Eukaryota</taxon>
        <taxon>Metazoa</taxon>
        <taxon>Ecdysozoa</taxon>
        <taxon>Nematoda</taxon>
        <taxon>Chromadorea</taxon>
        <taxon>Rhabditida</taxon>
        <taxon>Spirurina</taxon>
        <taxon>Ascaridomorpha</taxon>
        <taxon>Ascaridoidea</taxon>
        <taxon>Toxocaridae</taxon>
        <taxon>Toxocara</taxon>
    </lineage>
</organism>
<dbReference type="WBParaSite" id="TCNE_0000742001-mRNA-1">
    <property type="protein sequence ID" value="TCNE_0000742001-mRNA-1"/>
    <property type="gene ID" value="TCNE_0000742001"/>
</dbReference>
<keyword evidence="1" id="KW-0812">Transmembrane</keyword>
<feature type="transmembrane region" description="Helical" evidence="1">
    <location>
        <begin position="369"/>
        <end position="390"/>
    </location>
</feature>
<evidence type="ECO:0000313" key="2">
    <source>
        <dbReference type="EMBL" id="VDM38741.1"/>
    </source>
</evidence>
<protein>
    <submittedName>
        <fullName evidence="2 4">Uncharacterized protein</fullName>
    </submittedName>
</protein>
<proteinExistence type="predicted"/>
<dbReference type="Proteomes" id="UP000050794">
    <property type="component" value="Unassembled WGS sequence"/>
</dbReference>
<keyword evidence="1" id="KW-1133">Transmembrane helix</keyword>